<dbReference type="Pfam" id="PF08646">
    <property type="entry name" value="Rep_fac-A_C"/>
    <property type="match status" value="1"/>
</dbReference>
<evidence type="ECO:0000259" key="2">
    <source>
        <dbReference type="Pfam" id="PF08646"/>
    </source>
</evidence>
<keyword evidence="4" id="KW-1185">Reference proteome</keyword>
<dbReference type="InterPro" id="IPR013955">
    <property type="entry name" value="Rep_factor-A_C"/>
</dbReference>
<organism evidence="3 4">
    <name type="scientific">Coptis chinensis</name>
    <dbReference type="NCBI Taxonomy" id="261450"/>
    <lineage>
        <taxon>Eukaryota</taxon>
        <taxon>Viridiplantae</taxon>
        <taxon>Streptophyta</taxon>
        <taxon>Embryophyta</taxon>
        <taxon>Tracheophyta</taxon>
        <taxon>Spermatophyta</taxon>
        <taxon>Magnoliopsida</taxon>
        <taxon>Ranunculales</taxon>
        <taxon>Ranunculaceae</taxon>
        <taxon>Coptidoideae</taxon>
        <taxon>Coptis</taxon>
    </lineage>
</organism>
<name>A0A835ITN7_9MAGN</name>
<evidence type="ECO:0000256" key="1">
    <source>
        <dbReference type="SAM" id="MobiDB-lite"/>
    </source>
</evidence>
<dbReference type="SUPFAM" id="SSF50249">
    <property type="entry name" value="Nucleic acid-binding proteins"/>
    <property type="match status" value="1"/>
</dbReference>
<dbReference type="Gene3D" id="2.40.50.140">
    <property type="entry name" value="Nucleic acid-binding proteins"/>
    <property type="match status" value="1"/>
</dbReference>
<comment type="caution">
    <text evidence="3">The sequence shown here is derived from an EMBL/GenBank/DDBJ whole genome shotgun (WGS) entry which is preliminary data.</text>
</comment>
<feature type="domain" description="Replication factor A C-terminal" evidence="2">
    <location>
        <begin position="60"/>
        <end position="146"/>
    </location>
</feature>
<dbReference type="AlphaFoldDB" id="A0A835ITN7"/>
<dbReference type="InterPro" id="IPR012340">
    <property type="entry name" value="NA-bd_OB-fold"/>
</dbReference>
<evidence type="ECO:0000313" key="4">
    <source>
        <dbReference type="Proteomes" id="UP000631114"/>
    </source>
</evidence>
<dbReference type="OrthoDB" id="675205at2759"/>
<gene>
    <name evidence="3" type="ORF">IFM89_015640</name>
</gene>
<proteinExistence type="predicted"/>
<evidence type="ECO:0000313" key="3">
    <source>
        <dbReference type="EMBL" id="KAF9624920.1"/>
    </source>
</evidence>
<dbReference type="Proteomes" id="UP000631114">
    <property type="component" value="Unassembled WGS sequence"/>
</dbReference>
<accession>A0A835ITN7</accession>
<sequence>MAEKGYKRIKEINDTNGNYRIKVRVSIIWEATDFNTDKIKSLDMVLIDEHELFYSGNYLGYILKFDIEDNTAHLQRATAFEEVASTLMKKSAAELIAMDSKENGTEFAEKEFRKLIGHTAIFQIRVTKFNKERNNNSLTISKVFSLHNDYYNGEENPKISHRSKVHLYGSVTTITEDSNEREDDQPPNKKVCKTSEDKQD</sequence>
<protein>
    <recommendedName>
        <fullName evidence="2">Replication factor A C-terminal domain-containing protein</fullName>
    </recommendedName>
</protein>
<dbReference type="EMBL" id="JADFTS010000001">
    <property type="protein sequence ID" value="KAF9624920.1"/>
    <property type="molecule type" value="Genomic_DNA"/>
</dbReference>
<feature type="region of interest" description="Disordered" evidence="1">
    <location>
        <begin position="174"/>
        <end position="200"/>
    </location>
</feature>
<reference evidence="3 4" key="1">
    <citation type="submission" date="2020-10" db="EMBL/GenBank/DDBJ databases">
        <title>The Coptis chinensis genome and diversification of protoberbering-type alkaloids.</title>
        <authorList>
            <person name="Wang B."/>
            <person name="Shu S."/>
            <person name="Song C."/>
            <person name="Liu Y."/>
        </authorList>
    </citation>
    <scope>NUCLEOTIDE SEQUENCE [LARGE SCALE GENOMIC DNA]</scope>
    <source>
        <strain evidence="3">HL-2020</strain>
        <tissue evidence="3">Leaf</tissue>
    </source>
</reference>